<reference evidence="3 4" key="1">
    <citation type="journal article" date="2016" name="Nat. Commun.">
        <title>Thousands of microbial genomes shed light on interconnected biogeochemical processes in an aquifer system.</title>
        <authorList>
            <person name="Anantharaman K."/>
            <person name="Brown C.T."/>
            <person name="Hug L.A."/>
            <person name="Sharon I."/>
            <person name="Castelle C.J."/>
            <person name="Probst A.J."/>
            <person name="Thomas B.C."/>
            <person name="Singh A."/>
            <person name="Wilkins M.J."/>
            <person name="Karaoz U."/>
            <person name="Brodie E.L."/>
            <person name="Williams K.H."/>
            <person name="Hubbard S.S."/>
            <person name="Banfield J.F."/>
        </authorList>
    </citation>
    <scope>NUCLEOTIDE SEQUENCE [LARGE SCALE GENOMIC DNA]</scope>
    <source>
        <strain evidence="4">RBG_16_55_9</strain>
    </source>
</reference>
<dbReference type="Proteomes" id="UP000179157">
    <property type="component" value="Unassembled WGS sequence"/>
</dbReference>
<comment type="similarity">
    <text evidence="1">Belongs to the deoxyhypusine synthase family.</text>
</comment>
<evidence type="ECO:0000256" key="2">
    <source>
        <dbReference type="ARBA" id="ARBA00022679"/>
    </source>
</evidence>
<keyword evidence="2" id="KW-0808">Transferase</keyword>
<organism evidence="3 4">
    <name type="scientific">Fraserbacteria sp. (strain RBG_16_55_9)</name>
    <dbReference type="NCBI Taxonomy" id="1817864"/>
    <lineage>
        <taxon>Bacteria</taxon>
        <taxon>Candidatus Fraseribacteriota</taxon>
    </lineage>
</organism>
<evidence type="ECO:0000313" key="4">
    <source>
        <dbReference type="Proteomes" id="UP000179157"/>
    </source>
</evidence>
<evidence type="ECO:0008006" key="5">
    <source>
        <dbReference type="Google" id="ProtNLM"/>
    </source>
</evidence>
<gene>
    <name evidence="3" type="ORF">A2Z21_00395</name>
</gene>
<evidence type="ECO:0000256" key="1">
    <source>
        <dbReference type="ARBA" id="ARBA00009892"/>
    </source>
</evidence>
<proteinExistence type="inferred from homology"/>
<dbReference type="GO" id="GO:0034038">
    <property type="term" value="F:deoxyhypusine synthase activity"/>
    <property type="evidence" value="ECO:0007669"/>
    <property type="project" value="TreeGrafter"/>
</dbReference>
<dbReference type="AlphaFoldDB" id="A0A1F5UVS6"/>
<sequence>MARKRSQRFLGPKVENQAIRGNETTKQLVEKAFKAFVGRELATAYDLIRRMVREDHTIVMTVSGAMTPADLATTCIIPLIQAGMVDVLTTTGANIYHDLQRTLQGEFYAVDPNVGDRLLREQGYTRIYDLVFPEDDLYRTDQFVQKLLRKKAFQQRMTTPRFHDLLGKYVAEIERERFRRDPKSSRSLVVQAHLHRVPIFCGAPQDASIHLNVAYLKRRLGEKFQFGIDIETDIHEFGAYHWLAKKQGSKRLSIVILGGGVPKNYSLQPEPYLSQICGLDVEGYDCDVQFCDAHVQNGGLSSCTAGEAHTWGKTSAEYSVNSQYVFTDVTAVFPFVVHGLLQEGLTKTGRKFLDRTEEAIRLLDDAVLDQVE</sequence>
<dbReference type="Pfam" id="PF01916">
    <property type="entry name" value="DS"/>
    <property type="match status" value="1"/>
</dbReference>
<protein>
    <recommendedName>
        <fullName evidence="5">Deoxyhypusine synthase</fullName>
    </recommendedName>
</protein>
<dbReference type="STRING" id="1817864.A2Z21_00395"/>
<dbReference type="Gene3D" id="3.40.910.10">
    <property type="entry name" value="Deoxyhypusine synthase"/>
    <property type="match status" value="1"/>
</dbReference>
<name>A0A1F5UVS6_FRAXR</name>
<dbReference type="SUPFAM" id="SSF52467">
    <property type="entry name" value="DHS-like NAD/FAD-binding domain"/>
    <property type="match status" value="1"/>
</dbReference>
<dbReference type="PANTHER" id="PTHR11703:SF2">
    <property type="entry name" value="DEOXYHYPUSINE SYNTHASE-LIKE PROTEIN"/>
    <property type="match status" value="1"/>
</dbReference>
<dbReference type="InterPro" id="IPR036982">
    <property type="entry name" value="Deoxyhypusine_synthase_sf"/>
</dbReference>
<dbReference type="PANTHER" id="PTHR11703">
    <property type="entry name" value="DEOXYHYPUSINE SYNTHASE"/>
    <property type="match status" value="1"/>
</dbReference>
<dbReference type="EMBL" id="MFGX01000060">
    <property type="protein sequence ID" value="OGF55248.1"/>
    <property type="molecule type" value="Genomic_DNA"/>
</dbReference>
<dbReference type="GO" id="GO:0005737">
    <property type="term" value="C:cytoplasm"/>
    <property type="evidence" value="ECO:0007669"/>
    <property type="project" value="TreeGrafter"/>
</dbReference>
<dbReference type="InterPro" id="IPR002773">
    <property type="entry name" value="Deoxyhypusine_synthase"/>
</dbReference>
<dbReference type="InterPro" id="IPR029035">
    <property type="entry name" value="DHS-like_NAD/FAD-binding_dom"/>
</dbReference>
<accession>A0A1F5UVS6</accession>
<evidence type="ECO:0000313" key="3">
    <source>
        <dbReference type="EMBL" id="OGF55248.1"/>
    </source>
</evidence>
<comment type="caution">
    <text evidence="3">The sequence shown here is derived from an EMBL/GenBank/DDBJ whole genome shotgun (WGS) entry which is preliminary data.</text>
</comment>